<reference evidence="2 3" key="1">
    <citation type="journal article" date="2017" name="BMC Genomics">
        <title>Genome sequencing of 39 Akkermansia muciniphila isolates reveals its population structure, genomic and functional diverisity, and global distribution in mammalian gut microbiotas.</title>
        <authorList>
            <person name="Guo X."/>
            <person name="Li S."/>
            <person name="Zhang J."/>
            <person name="Wu F."/>
            <person name="Li X."/>
            <person name="Wu D."/>
            <person name="Zhang M."/>
            <person name="Ou Z."/>
            <person name="Jie Z."/>
            <person name="Yan Q."/>
            <person name="Li P."/>
            <person name="Yi J."/>
            <person name="Peng Y."/>
        </authorList>
    </citation>
    <scope>NUCLEOTIDE SEQUENCE [LARGE SCALE GENOMIC DNA]</scope>
    <source>
        <strain evidence="2 3">GP24</strain>
    </source>
</reference>
<proteinExistence type="predicted"/>
<evidence type="ECO:0000313" key="2">
    <source>
        <dbReference type="EMBL" id="PNC18217.1"/>
    </source>
</evidence>
<organism evidence="2 3">
    <name type="scientific">Akkermansia muciniphila</name>
    <dbReference type="NCBI Taxonomy" id="239935"/>
    <lineage>
        <taxon>Bacteria</taxon>
        <taxon>Pseudomonadati</taxon>
        <taxon>Verrucomicrobiota</taxon>
        <taxon>Verrucomicrobiia</taxon>
        <taxon>Verrucomicrobiales</taxon>
        <taxon>Akkermansiaceae</taxon>
        <taxon>Akkermansia</taxon>
    </lineage>
</organism>
<name>A0A2N8HE35_9BACT</name>
<keyword evidence="2" id="KW-0255">Endonuclease</keyword>
<dbReference type="InterPro" id="IPR018310">
    <property type="entry name" value="Put_endonuclease_Z1-dom"/>
</dbReference>
<comment type="caution">
    <text evidence="2">The sequence shown here is derived from an EMBL/GenBank/DDBJ whole genome shotgun (WGS) entry which is preliminary data.</text>
</comment>
<accession>A0A2N8HE35</accession>
<keyword evidence="2" id="KW-0378">Hydrolase</keyword>
<evidence type="ECO:0000313" key="3">
    <source>
        <dbReference type="Proteomes" id="UP000236000"/>
    </source>
</evidence>
<dbReference type="EMBL" id="PJKA01000010">
    <property type="protein sequence ID" value="PNC18217.1"/>
    <property type="molecule type" value="Genomic_DNA"/>
</dbReference>
<dbReference type="GO" id="GO:0004519">
    <property type="term" value="F:endonuclease activity"/>
    <property type="evidence" value="ECO:0007669"/>
    <property type="project" value="UniProtKB-KW"/>
</dbReference>
<feature type="domain" description="Putative endonuclease Z1" evidence="1">
    <location>
        <begin position="398"/>
        <end position="628"/>
    </location>
</feature>
<dbReference type="SUPFAM" id="SSF52540">
    <property type="entry name" value="P-loop containing nucleoside triphosphate hydrolases"/>
    <property type="match status" value="1"/>
</dbReference>
<evidence type="ECO:0000259" key="1">
    <source>
        <dbReference type="Pfam" id="PF10593"/>
    </source>
</evidence>
<dbReference type="Pfam" id="PF10593">
    <property type="entry name" value="Z1"/>
    <property type="match status" value="1"/>
</dbReference>
<gene>
    <name evidence="2" type="ORF">CXU22_06190</name>
</gene>
<protein>
    <submittedName>
        <fullName evidence="2">Endonuclease</fullName>
    </submittedName>
</protein>
<dbReference type="AlphaFoldDB" id="A0A2N8HE35"/>
<dbReference type="RefSeq" id="WP_102713627.1">
    <property type="nucleotide sequence ID" value="NZ_PJKA01000010.1"/>
</dbReference>
<dbReference type="Gene3D" id="3.40.50.300">
    <property type="entry name" value="P-loop containing nucleotide triphosphate hydrolases"/>
    <property type="match status" value="1"/>
</dbReference>
<sequence length="905" mass="102392">MDRETLTKIENLTAYFLSDKEDVTPEKIKSHLLLFAGMEGATLTESELGTLQKKIESRVLHLRTHGCEIFSEDYHPWLANAKPDIDFYYWNRYKEYLLTKKRPMHNSTVRGIGDITDVIIDHLENPLKTGSWQRRGMVVGHVQSGKTANYIGVMCKAADVGYKVIIVLGGILNSLRNQTQERVDEGFIGKHSSNGKQILGAGLVDSTRTPVVLTNDKKDFSIGMANNLGLELAHLKEPAVIVIKKNKTSLENLISWLKDNNGAKLKDFPLLLIDDEADQASINTNKPNQEATTINRKIRELLDLFGRSSYLGYTATPFANIFIDPFAGNDLFPRHFILTLESPGNYFGPNRIFLGESGDDHANFDIIRTIDDHEDEDGEGPLPLKHGRDFDLVELPQSLAESIYVFILAKAIRLARGHINTHHSAMINASRFTDMHTRIKGLVDEQMDSIKDAITGYSSFPSDKACRNGIIARFKSLFNREFSDCGFEWEQILQYLKESALPIEVIVINSSKTASQLDYSSRNYPDGRSLVLIGGMSLSRGLTIEGLITSYFLRNSVMYDTLMQMGRWFGYRDDYSDLCRIYMTATAESWYCHIADAMNELNAEFRRMRIAKMTPEDFGLCIKAHPEALIVTARNKMRTGRVVPHEISLDGRLAETVYLHHDNKILEHNFREISALVESLGKYESPSKQFPSYMWRNIDYKMIMAFVEKFKSHPLSQKMNPGPLVGFIEKLSAEGKNKWDIYLVSPGRSQKGDPISIGCLEINRQLRKISIDRSEDALAINGDRRRVGYASLEAAGLRLEEIKKSHLAYKTEMGKTGKVSYPGSIYRKLREDHNPLLILHIIYGEERDRDGKIITVIDTIPAYGLSFPGEAGNGRPKHLVSYVVNSIWTPEKEGGDDEDEYTDDE</sequence>
<dbReference type="InterPro" id="IPR027417">
    <property type="entry name" value="P-loop_NTPase"/>
</dbReference>
<keyword evidence="2" id="KW-0540">Nuclease</keyword>
<dbReference type="Proteomes" id="UP000236000">
    <property type="component" value="Unassembled WGS sequence"/>
</dbReference>